<dbReference type="EMBL" id="ML770014">
    <property type="protein sequence ID" value="KAE9385217.1"/>
    <property type="molecule type" value="Genomic_DNA"/>
</dbReference>
<protein>
    <submittedName>
        <fullName evidence="1">Uncharacterized protein</fullName>
    </submittedName>
</protein>
<name>A0A6A4GIK6_9AGAR</name>
<reference evidence="1" key="1">
    <citation type="journal article" date="2019" name="Environ. Microbiol.">
        <title>Fungal ecological strategies reflected in gene transcription - a case study of two litter decomposers.</title>
        <authorList>
            <person name="Barbi F."/>
            <person name="Kohler A."/>
            <person name="Barry K."/>
            <person name="Baskaran P."/>
            <person name="Daum C."/>
            <person name="Fauchery L."/>
            <person name="Ihrmark K."/>
            <person name="Kuo A."/>
            <person name="LaButti K."/>
            <person name="Lipzen A."/>
            <person name="Morin E."/>
            <person name="Grigoriev I.V."/>
            <person name="Henrissat B."/>
            <person name="Lindahl B."/>
            <person name="Martin F."/>
        </authorList>
    </citation>
    <scope>NUCLEOTIDE SEQUENCE</scope>
    <source>
        <strain evidence="1">JB14</strain>
    </source>
</reference>
<organism evidence="1 3">
    <name type="scientific">Gymnopus androsaceus JB14</name>
    <dbReference type="NCBI Taxonomy" id="1447944"/>
    <lineage>
        <taxon>Eukaryota</taxon>
        <taxon>Fungi</taxon>
        <taxon>Dikarya</taxon>
        <taxon>Basidiomycota</taxon>
        <taxon>Agaricomycotina</taxon>
        <taxon>Agaricomycetes</taxon>
        <taxon>Agaricomycetidae</taxon>
        <taxon>Agaricales</taxon>
        <taxon>Marasmiineae</taxon>
        <taxon>Omphalotaceae</taxon>
        <taxon>Gymnopus</taxon>
    </lineage>
</organism>
<proteinExistence type="predicted"/>
<evidence type="ECO:0000313" key="3">
    <source>
        <dbReference type="Proteomes" id="UP000799118"/>
    </source>
</evidence>
<sequence length="85" mass="9943">MFHSCTFLYVTCIVIQPICKRQGSYQHYATLRELHCLRRLATAVYRSSRSTRSRNCFPDASVQPSHKLVHPIRLILRLLNTLVKQ</sequence>
<dbReference type="AlphaFoldDB" id="A0A6A4GIK6"/>
<accession>A0A6A4GIK6</accession>
<gene>
    <name evidence="1" type="ORF">BT96DRAFT_605513</name>
    <name evidence="2" type="ORF">BT96DRAFT_88323</name>
</gene>
<evidence type="ECO:0000313" key="1">
    <source>
        <dbReference type="EMBL" id="KAE9385217.1"/>
    </source>
</evidence>
<evidence type="ECO:0000313" key="2">
    <source>
        <dbReference type="EMBL" id="KAE9397036.1"/>
    </source>
</evidence>
<keyword evidence="3" id="KW-1185">Reference proteome</keyword>
<dbReference type="EMBL" id="ML769503">
    <property type="protein sequence ID" value="KAE9397036.1"/>
    <property type="molecule type" value="Genomic_DNA"/>
</dbReference>
<dbReference type="Proteomes" id="UP000799118">
    <property type="component" value="Unassembled WGS sequence"/>
</dbReference>